<dbReference type="AlphaFoldDB" id="A0ABC9YSL4"/>
<evidence type="ECO:0008006" key="4">
    <source>
        <dbReference type="Google" id="ProtNLM"/>
    </source>
</evidence>
<keyword evidence="3" id="KW-1185">Reference proteome</keyword>
<feature type="signal peptide" evidence="1">
    <location>
        <begin position="1"/>
        <end position="18"/>
    </location>
</feature>
<proteinExistence type="predicted"/>
<organism evidence="2 3">
    <name type="scientific">Nocardia seriolae</name>
    <dbReference type="NCBI Taxonomy" id="37332"/>
    <lineage>
        <taxon>Bacteria</taxon>
        <taxon>Bacillati</taxon>
        <taxon>Actinomycetota</taxon>
        <taxon>Actinomycetes</taxon>
        <taxon>Mycobacteriales</taxon>
        <taxon>Nocardiaceae</taxon>
        <taxon>Nocardia</taxon>
    </lineage>
</organism>
<evidence type="ECO:0000313" key="2">
    <source>
        <dbReference type="EMBL" id="GAP28434.1"/>
    </source>
</evidence>
<reference evidence="3" key="1">
    <citation type="submission" date="2015-07" db="EMBL/GenBank/DDBJ databases">
        <title>Nocardia seriolae U-1 whole genome shotgun sequence.</title>
        <authorList>
            <person name="Imajoh M."/>
            <person name="Fukumoto Y."/>
            <person name="Sukeda M."/>
            <person name="Yamane J."/>
            <person name="Yamasaki K."/>
            <person name="Shimizu M."/>
            <person name="Ohnishi K."/>
            <person name="Oshima S."/>
        </authorList>
    </citation>
    <scope>NUCLEOTIDE SEQUENCE [LARGE SCALE GENOMIC DNA]</scope>
    <source>
        <strain evidence="3">U-1</strain>
    </source>
</reference>
<protein>
    <recommendedName>
        <fullName evidence="4">Secreted protein</fullName>
    </recommendedName>
</protein>
<feature type="chain" id="PRO_5044764099" description="Secreted protein" evidence="1">
    <location>
        <begin position="19"/>
        <end position="102"/>
    </location>
</feature>
<name>A0ABC9YSL4_9NOCA</name>
<accession>A0ABC9YSL4</accession>
<dbReference type="EMBL" id="BBYQ01000036">
    <property type="protein sequence ID" value="GAP28434.1"/>
    <property type="molecule type" value="Genomic_DNA"/>
</dbReference>
<dbReference type="Proteomes" id="UP000037179">
    <property type="component" value="Unassembled WGS sequence"/>
</dbReference>
<evidence type="ECO:0000256" key="1">
    <source>
        <dbReference type="SAM" id="SignalP"/>
    </source>
</evidence>
<gene>
    <name evidence="2" type="ORF">NSK11_contig00036-0023</name>
</gene>
<evidence type="ECO:0000313" key="3">
    <source>
        <dbReference type="Proteomes" id="UP000037179"/>
    </source>
</evidence>
<comment type="caution">
    <text evidence="2">The sequence shown here is derived from an EMBL/GenBank/DDBJ whole genome shotgun (WGS) entry which is preliminary data.</text>
</comment>
<sequence>MTPRIAMLSLFLTLCVLADLYSDDNRYHMPVGHGSVIESVAGKQKKNSGEIRMQCISCGYETVVLGATLATPARVFKPQLSLAAAGARRIATRQFIGNRIGH</sequence>
<keyword evidence="1" id="KW-0732">Signal</keyword>
<reference evidence="2 3" key="2">
    <citation type="journal article" date="2016" name="Genome Announc.">
        <title>Draft Genome Sequence of Erythromycin- and Oxytetracycline-Sensitive Nocardia seriolae Strain U-1 (NBRC 110359).</title>
        <authorList>
            <person name="Imajoh M."/>
            <person name="Sukeda M."/>
            <person name="Shimizu M."/>
            <person name="Yamane J."/>
            <person name="Ohnishi K."/>
            <person name="Oshima S."/>
        </authorList>
    </citation>
    <scope>NUCLEOTIDE SEQUENCE [LARGE SCALE GENOMIC DNA]</scope>
    <source>
        <strain evidence="2 3">U-1</strain>
    </source>
</reference>